<gene>
    <name evidence="1" type="ORF">OLEA9_A089392</name>
</gene>
<evidence type="ECO:0000313" key="2">
    <source>
        <dbReference type="Proteomes" id="UP000594638"/>
    </source>
</evidence>
<evidence type="ECO:0000313" key="1">
    <source>
        <dbReference type="EMBL" id="CAA2968869.1"/>
    </source>
</evidence>
<sequence>KWIVTGERVSPVTVSDEEVDGGVTGVVRPCGMRVEWMVSRSLVAATASETSCLGVW</sequence>
<comment type="caution">
    <text evidence="1">The sequence shown here is derived from an EMBL/GenBank/DDBJ whole genome shotgun (WGS) entry which is preliminary data.</text>
</comment>
<dbReference type="Gramene" id="OE9A089392T1">
    <property type="protein sequence ID" value="OE9A089392C1"/>
    <property type="gene ID" value="OE9A089392"/>
</dbReference>
<proteinExistence type="predicted"/>
<keyword evidence="2" id="KW-1185">Reference proteome</keyword>
<dbReference type="EMBL" id="CACTIH010001925">
    <property type="protein sequence ID" value="CAA2968869.1"/>
    <property type="molecule type" value="Genomic_DNA"/>
</dbReference>
<feature type="non-terminal residue" evidence="1">
    <location>
        <position position="1"/>
    </location>
</feature>
<reference evidence="1 2" key="1">
    <citation type="submission" date="2019-12" db="EMBL/GenBank/DDBJ databases">
        <authorList>
            <person name="Alioto T."/>
            <person name="Alioto T."/>
            <person name="Gomez Garrido J."/>
        </authorList>
    </citation>
    <scope>NUCLEOTIDE SEQUENCE [LARGE SCALE GENOMIC DNA]</scope>
</reference>
<dbReference type="Proteomes" id="UP000594638">
    <property type="component" value="Unassembled WGS sequence"/>
</dbReference>
<name>A0A8S0QMG1_OLEEU</name>
<protein>
    <submittedName>
        <fullName evidence="1">Uncharacterized protein</fullName>
    </submittedName>
</protein>
<dbReference type="AlphaFoldDB" id="A0A8S0QMG1"/>
<organism evidence="1 2">
    <name type="scientific">Olea europaea subsp. europaea</name>
    <dbReference type="NCBI Taxonomy" id="158383"/>
    <lineage>
        <taxon>Eukaryota</taxon>
        <taxon>Viridiplantae</taxon>
        <taxon>Streptophyta</taxon>
        <taxon>Embryophyta</taxon>
        <taxon>Tracheophyta</taxon>
        <taxon>Spermatophyta</taxon>
        <taxon>Magnoliopsida</taxon>
        <taxon>eudicotyledons</taxon>
        <taxon>Gunneridae</taxon>
        <taxon>Pentapetalae</taxon>
        <taxon>asterids</taxon>
        <taxon>lamiids</taxon>
        <taxon>Lamiales</taxon>
        <taxon>Oleaceae</taxon>
        <taxon>Oleeae</taxon>
        <taxon>Olea</taxon>
    </lineage>
</organism>
<accession>A0A8S0QMG1</accession>